<sequence>MIDYKIGDWVETCHIMPGIVQSVDIKQGIVEIFYPHYKEQDDRYTGGSCCSTEHCGVHKITEEQAHMMLSIGEERLTRLWDFLKRNVKINSIEKRIEFYKKQIEEISEHIDDANYSHWAFPGVKNGKSSYDCAFNSFNRGLKEYEEKLHEAWKEHEKLWKQTIVDLYNGVVNNITQGIWLSYPKVYIEKIEGGFRILTIRTGERFLAKKIHCLKWNQPSKKKYRKNKYVIIKKI</sequence>
<proteinExistence type="predicted"/>
<evidence type="ECO:0000313" key="1">
    <source>
        <dbReference type="EMBL" id="DAF43863.1"/>
    </source>
</evidence>
<dbReference type="EMBL" id="BK032510">
    <property type="protein sequence ID" value="DAF43863.1"/>
    <property type="molecule type" value="Genomic_DNA"/>
</dbReference>
<accession>A0A8S5RZ72</accession>
<organism evidence="1">
    <name type="scientific">Myoviridae sp. ctNQV2</name>
    <dbReference type="NCBI Taxonomy" id="2827683"/>
    <lineage>
        <taxon>Viruses</taxon>
        <taxon>Duplodnaviria</taxon>
        <taxon>Heunggongvirae</taxon>
        <taxon>Uroviricota</taxon>
        <taxon>Caudoviricetes</taxon>
    </lineage>
</organism>
<name>A0A8S5RZ72_9CAUD</name>
<protein>
    <submittedName>
        <fullName evidence="1">Nuclear pore complex protein</fullName>
    </submittedName>
</protein>
<reference evidence="1" key="1">
    <citation type="journal article" date="2021" name="Proc. Natl. Acad. Sci. U.S.A.">
        <title>A Catalog of Tens of Thousands of Viruses from Human Metagenomes Reveals Hidden Associations with Chronic Diseases.</title>
        <authorList>
            <person name="Tisza M.J."/>
            <person name="Buck C.B."/>
        </authorList>
    </citation>
    <scope>NUCLEOTIDE SEQUENCE</scope>
    <source>
        <strain evidence="1">CtNQV2</strain>
    </source>
</reference>